<proteinExistence type="predicted"/>
<accession>A0A181CAI0</accession>
<dbReference type="AlphaFoldDB" id="A0A181CAI0"/>
<dbReference type="EMBL" id="CP050139">
    <property type="protein sequence ID" value="QIP35372.1"/>
    <property type="molecule type" value="Genomic_DNA"/>
</dbReference>
<gene>
    <name evidence="1" type="ORF">GWK63_07745</name>
</gene>
<reference evidence="1 2" key="1">
    <citation type="submission" date="2020-03" db="EMBL/GenBank/DDBJ databases">
        <title>Isolation of cellulose-producing strains, genome characterization and application of the synthesized cellulose films as an economical and sustainable material for piezoelectric sensor construction.</title>
        <authorList>
            <person name="Mangayil R.K."/>
        </authorList>
    </citation>
    <scope>NUCLEOTIDE SEQUENCE [LARGE SCALE GENOMIC DNA]</scope>
    <source>
        <strain evidence="1 2">ENS 9a1a</strain>
    </source>
</reference>
<protein>
    <submittedName>
        <fullName evidence="1">Uncharacterized protein</fullName>
    </submittedName>
</protein>
<dbReference type="KEGG" id="kre:GWK63_07745"/>
<dbReference type="RefSeq" id="WP_157772009.1">
    <property type="nucleotide sequence ID" value="NZ_CALMTF010000103.1"/>
</dbReference>
<keyword evidence="2" id="KW-1185">Reference proteome</keyword>
<name>A0A181CAI0_9PROT</name>
<dbReference type="GeneID" id="85022043"/>
<organism evidence="1 2">
    <name type="scientific">Komagataeibacter rhaeticus</name>
    <dbReference type="NCBI Taxonomy" id="215221"/>
    <lineage>
        <taxon>Bacteria</taxon>
        <taxon>Pseudomonadati</taxon>
        <taxon>Pseudomonadota</taxon>
        <taxon>Alphaproteobacteria</taxon>
        <taxon>Acetobacterales</taxon>
        <taxon>Acetobacteraceae</taxon>
        <taxon>Komagataeibacter</taxon>
    </lineage>
</organism>
<evidence type="ECO:0000313" key="1">
    <source>
        <dbReference type="EMBL" id="QIP35372.1"/>
    </source>
</evidence>
<evidence type="ECO:0000313" key="2">
    <source>
        <dbReference type="Proteomes" id="UP000502533"/>
    </source>
</evidence>
<dbReference type="Proteomes" id="UP000502533">
    <property type="component" value="Chromosome"/>
</dbReference>
<sequence>MSDDPDFHDGRNMFAQWVKRGLHARFGSVMHEQVPDTLLRLLDANGPEEGQAASSGHS</sequence>